<reference evidence="2 3" key="1">
    <citation type="submission" date="2020-09" db="EMBL/GenBank/DDBJ databases">
        <title>De no assembly of potato wild relative species, Solanum commersonii.</title>
        <authorList>
            <person name="Cho K."/>
        </authorList>
    </citation>
    <scope>NUCLEOTIDE SEQUENCE [LARGE SCALE GENOMIC DNA]</scope>
    <source>
        <strain evidence="2">LZ3.2</strain>
        <tissue evidence="2">Leaf</tissue>
    </source>
</reference>
<keyword evidence="1" id="KW-1133">Transmembrane helix</keyword>
<dbReference type="Proteomes" id="UP000824120">
    <property type="component" value="Chromosome 8"/>
</dbReference>
<proteinExistence type="predicted"/>
<dbReference type="AlphaFoldDB" id="A0A9J5XU49"/>
<sequence length="339" mass="38960">MKQTPEQANYYFLLIFVCYSSWIFDLSYAATLSRREGWPIFKVKQAPEHANPNFLLHFVCYSPWICGDLECQNFSRMSVKTLVMDQFVPTGKSAHFEGQTSSKVGKPPFFADFPTLVIEAVGPDGQTHPFSGSNEPQKQTSIFLFYNPWIFGDLEFWRVFCRNFSWTSVNSLVMDPVGLNRQANSFTRSNDPQSRQTLTFIDFPLVLKGKLAHFKGQTSPRAGKPPFFFANFRHSYVNFATKNSWTSVKTLAIEPVGPNEKLAHFQSQTIPRASKPIFCQFSFVIVREFLVIQNFDTFVVEPVDPDEQTNPFSRFLVIQNSNVISFENFHGPLRPYLWS</sequence>
<name>A0A9J5XU49_SOLCO</name>
<protein>
    <submittedName>
        <fullName evidence="2">Uncharacterized protein</fullName>
    </submittedName>
</protein>
<feature type="transmembrane region" description="Helical" evidence="1">
    <location>
        <begin position="12"/>
        <end position="32"/>
    </location>
</feature>
<keyword evidence="1" id="KW-0812">Transmembrane</keyword>
<keyword evidence="1" id="KW-0472">Membrane</keyword>
<accession>A0A9J5XU49</accession>
<keyword evidence="3" id="KW-1185">Reference proteome</keyword>
<evidence type="ECO:0000313" key="2">
    <source>
        <dbReference type="EMBL" id="KAG5591705.1"/>
    </source>
</evidence>
<dbReference type="EMBL" id="JACXVP010000008">
    <property type="protein sequence ID" value="KAG5591705.1"/>
    <property type="molecule type" value="Genomic_DNA"/>
</dbReference>
<comment type="caution">
    <text evidence="2">The sequence shown here is derived from an EMBL/GenBank/DDBJ whole genome shotgun (WGS) entry which is preliminary data.</text>
</comment>
<gene>
    <name evidence="2" type="ORF">H5410_042219</name>
</gene>
<organism evidence="2 3">
    <name type="scientific">Solanum commersonii</name>
    <name type="common">Commerson's wild potato</name>
    <name type="synonym">Commerson's nightshade</name>
    <dbReference type="NCBI Taxonomy" id="4109"/>
    <lineage>
        <taxon>Eukaryota</taxon>
        <taxon>Viridiplantae</taxon>
        <taxon>Streptophyta</taxon>
        <taxon>Embryophyta</taxon>
        <taxon>Tracheophyta</taxon>
        <taxon>Spermatophyta</taxon>
        <taxon>Magnoliopsida</taxon>
        <taxon>eudicotyledons</taxon>
        <taxon>Gunneridae</taxon>
        <taxon>Pentapetalae</taxon>
        <taxon>asterids</taxon>
        <taxon>lamiids</taxon>
        <taxon>Solanales</taxon>
        <taxon>Solanaceae</taxon>
        <taxon>Solanoideae</taxon>
        <taxon>Solaneae</taxon>
        <taxon>Solanum</taxon>
    </lineage>
</organism>
<evidence type="ECO:0000256" key="1">
    <source>
        <dbReference type="SAM" id="Phobius"/>
    </source>
</evidence>
<evidence type="ECO:0000313" key="3">
    <source>
        <dbReference type="Proteomes" id="UP000824120"/>
    </source>
</evidence>